<dbReference type="InterPro" id="IPR032627">
    <property type="entry name" value="DUF4876"/>
</dbReference>
<dbReference type="eggNOG" id="ENOG502Z9BC">
    <property type="taxonomic scope" value="Bacteria"/>
</dbReference>
<evidence type="ECO:0000256" key="1">
    <source>
        <dbReference type="SAM" id="SignalP"/>
    </source>
</evidence>
<keyword evidence="3" id="KW-1185">Reference proteome</keyword>
<dbReference type="PROSITE" id="PS51257">
    <property type="entry name" value="PROKAR_LIPOPROTEIN"/>
    <property type="match status" value="1"/>
</dbReference>
<dbReference type="STRING" id="869213.GCA_000517085_01556"/>
<dbReference type="EMBL" id="BAMD01000004">
    <property type="protein sequence ID" value="GAF01915.1"/>
    <property type="molecule type" value="Genomic_DNA"/>
</dbReference>
<comment type="caution">
    <text evidence="2">The sequence shown here is derived from an EMBL/GenBank/DDBJ whole genome shotgun (WGS) entry which is preliminary data.</text>
</comment>
<gene>
    <name evidence="2" type="ORF">JCM21142_537</name>
</gene>
<proteinExistence type="predicted"/>
<evidence type="ECO:0000313" key="2">
    <source>
        <dbReference type="EMBL" id="GAF01915.1"/>
    </source>
</evidence>
<accession>W7XV23</accession>
<feature type="chain" id="PRO_5004907085" description="LTD domain-containing protein" evidence="1">
    <location>
        <begin position="21"/>
        <end position="345"/>
    </location>
</feature>
<organism evidence="2 3">
    <name type="scientific">Saccharicrinis fermentans DSM 9555 = JCM 21142</name>
    <dbReference type="NCBI Taxonomy" id="869213"/>
    <lineage>
        <taxon>Bacteria</taxon>
        <taxon>Pseudomonadati</taxon>
        <taxon>Bacteroidota</taxon>
        <taxon>Bacteroidia</taxon>
        <taxon>Marinilabiliales</taxon>
        <taxon>Marinilabiliaceae</taxon>
        <taxon>Saccharicrinis</taxon>
    </lineage>
</organism>
<reference evidence="2 3" key="1">
    <citation type="journal article" date="2014" name="Genome Announc.">
        <title>Draft Genome Sequence of Cytophaga fermentans JCM 21142T, a Facultative Anaerobe Isolated from Marine Mud.</title>
        <authorList>
            <person name="Starns D."/>
            <person name="Oshima K."/>
            <person name="Suda W."/>
            <person name="Iino T."/>
            <person name="Yuki M."/>
            <person name="Inoue J."/>
            <person name="Kitamura K."/>
            <person name="Iida T."/>
            <person name="Darby A."/>
            <person name="Hattori M."/>
            <person name="Ohkuma M."/>
        </authorList>
    </citation>
    <scope>NUCLEOTIDE SEQUENCE [LARGE SCALE GENOMIC DNA]</scope>
    <source>
        <strain evidence="2 3">JCM 21142</strain>
    </source>
</reference>
<evidence type="ECO:0008006" key="4">
    <source>
        <dbReference type="Google" id="ProtNLM"/>
    </source>
</evidence>
<protein>
    <recommendedName>
        <fullName evidence="4">LTD domain-containing protein</fullName>
    </recommendedName>
</protein>
<dbReference type="AlphaFoldDB" id="W7XV23"/>
<feature type="signal peptide" evidence="1">
    <location>
        <begin position="1"/>
        <end position="20"/>
    </location>
</feature>
<name>W7XV23_9BACT</name>
<keyword evidence="1" id="KW-0732">Signal</keyword>
<sequence>MKKLLFGLSLLFLGIFTACEDDSKDISEVEVTITYPTNLGDKSPVFQSGTLTLTNVNSGYETVLNLTSMAVPALNLEYGLYHIELEGNVSYSTFDAMGVESNQTAQVRALEENYEFGGANQTVNLDLFLVMQSSGFVISEIFFSGSLTPEGKNYSEDAYIEIYNNSSEDLYADGLCIAESGFKTSTFVTGLSPDETSTHAVVGHIYKIPGNGTEHLVKPGETFLLCDLALDHTSENVNSFDLSHADFEWYDGPDYDSDVPTVPNMVKMASTSKSSWTMHNRGFTSYFLFKMDDISPETFVEEYDYSYDYQLIVNDNVYDRSGACWKVPNEYIIDAVECSTPSSFE</sequence>
<dbReference type="Pfam" id="PF16215">
    <property type="entry name" value="DUF4876"/>
    <property type="match status" value="1"/>
</dbReference>
<dbReference type="Proteomes" id="UP000019402">
    <property type="component" value="Unassembled WGS sequence"/>
</dbReference>
<evidence type="ECO:0000313" key="3">
    <source>
        <dbReference type="Proteomes" id="UP000019402"/>
    </source>
</evidence>